<dbReference type="InterPro" id="IPR025282">
    <property type="entry name" value="DUF4214"/>
</dbReference>
<organism evidence="3 4">
    <name type="scientific">Pseudomonas petrae</name>
    <dbReference type="NCBI Taxonomy" id="2912190"/>
    <lineage>
        <taxon>Bacteria</taxon>
        <taxon>Pseudomonadati</taxon>
        <taxon>Pseudomonadota</taxon>
        <taxon>Gammaproteobacteria</taxon>
        <taxon>Pseudomonadales</taxon>
        <taxon>Pseudomonadaceae</taxon>
        <taxon>Pseudomonas</taxon>
    </lineage>
</organism>
<evidence type="ECO:0000256" key="1">
    <source>
        <dbReference type="SAM" id="Coils"/>
    </source>
</evidence>
<dbReference type="RefSeq" id="WP_237253340.1">
    <property type="nucleotide sequence ID" value="NZ_JAKJXH010000017.1"/>
</dbReference>
<accession>A0ABS9I803</accession>
<feature type="coiled-coil region" evidence="1">
    <location>
        <begin position="109"/>
        <end position="136"/>
    </location>
</feature>
<dbReference type="Pfam" id="PF13946">
    <property type="entry name" value="DUF4214"/>
    <property type="match status" value="1"/>
</dbReference>
<comment type="caution">
    <text evidence="3">The sequence shown here is derived from an EMBL/GenBank/DDBJ whole genome shotgun (WGS) entry which is preliminary data.</text>
</comment>
<sequence length="345" mass="35691">TDMLDTANTRVSDLTAVSNSLSAALKSLRGDSDAAVQMLRRQAQATLQSALATARAGGSLANFSGLDDALTTVSSNNADLYSSLEEFNRDQGRTANVVAELNLLNGKQLTSAEKSAKALQDQLDQAKKAYDAQVAQFDSQLAFAQSQLDALNGVDTSVQSVAVAIQQMNAAVVAALQAQETGAAAGNTYDNNVALIRSVYKQVLGRDLDGNGLATWTAGLANGTVTYANLVDMIAKGGKANGETMKIPGYAAGGNFGGGRRLVGENGPELEVTGPSRIFDARTTAAMLNGGGSDAGVVAELRSIRAELEMIKANTQAGAVNSSKLVRIVDRVTDGGNAMLTKELA</sequence>
<proteinExistence type="predicted"/>
<feature type="non-terminal residue" evidence="3">
    <location>
        <position position="1"/>
    </location>
</feature>
<dbReference type="EMBL" id="JAKJXH010000017">
    <property type="protein sequence ID" value="MCF7543897.1"/>
    <property type="molecule type" value="Genomic_DNA"/>
</dbReference>
<reference evidence="3" key="1">
    <citation type="submission" date="2022-01" db="EMBL/GenBank/DDBJ databases">
        <title>Pseudomonas sp. nov. isolated from Antarctic regolith.</title>
        <authorList>
            <person name="Novakova D."/>
            <person name="Sedlar K."/>
        </authorList>
    </citation>
    <scope>NUCLEOTIDE SEQUENCE</scope>
    <source>
        <strain evidence="3">P2647</strain>
    </source>
</reference>
<evidence type="ECO:0000313" key="3">
    <source>
        <dbReference type="EMBL" id="MCF7543897.1"/>
    </source>
</evidence>
<gene>
    <name evidence="3" type="ORF">L4G47_16970</name>
</gene>
<keyword evidence="4" id="KW-1185">Reference proteome</keyword>
<name>A0ABS9I803_9PSED</name>
<protein>
    <recommendedName>
        <fullName evidence="2">DUF4214 domain-containing protein</fullName>
    </recommendedName>
</protein>
<evidence type="ECO:0000259" key="2">
    <source>
        <dbReference type="Pfam" id="PF13946"/>
    </source>
</evidence>
<keyword evidence="1" id="KW-0175">Coiled coil</keyword>
<dbReference type="Proteomes" id="UP001162905">
    <property type="component" value="Unassembled WGS sequence"/>
</dbReference>
<evidence type="ECO:0000313" key="4">
    <source>
        <dbReference type="Proteomes" id="UP001162905"/>
    </source>
</evidence>
<feature type="domain" description="DUF4214" evidence="2">
    <location>
        <begin position="192"/>
        <end position="232"/>
    </location>
</feature>